<dbReference type="SMART" id="SM00849">
    <property type="entry name" value="Lactamase_B"/>
    <property type="match status" value="1"/>
</dbReference>
<dbReference type="SUPFAM" id="SSF56281">
    <property type="entry name" value="Metallo-hydrolase/oxidoreductase"/>
    <property type="match status" value="1"/>
</dbReference>
<comment type="caution">
    <text evidence="2">The sequence shown here is derived from an EMBL/GenBank/DDBJ whole genome shotgun (WGS) entry which is preliminary data.</text>
</comment>
<accession>A0A268NUP7</accession>
<dbReference type="InterPro" id="IPR058121">
    <property type="entry name" value="WalJ/YycJ"/>
</dbReference>
<evidence type="ECO:0000259" key="1">
    <source>
        <dbReference type="SMART" id="SM00849"/>
    </source>
</evidence>
<dbReference type="InterPro" id="IPR052533">
    <property type="entry name" value="WalJ/YycJ-like"/>
</dbReference>
<dbReference type="PANTHER" id="PTHR47619:SF1">
    <property type="entry name" value="EXODEOXYRIBONUCLEASE WALJ"/>
    <property type="match status" value="1"/>
</dbReference>
<evidence type="ECO:0000313" key="2">
    <source>
        <dbReference type="EMBL" id="PAE87233.1"/>
    </source>
</evidence>
<dbReference type="InterPro" id="IPR001279">
    <property type="entry name" value="Metallo-B-lactamas"/>
</dbReference>
<dbReference type="Gene3D" id="3.60.15.10">
    <property type="entry name" value="Ribonuclease Z/Hydroxyacylglutathione hydrolase-like"/>
    <property type="match status" value="1"/>
</dbReference>
<sequence length="264" mass="29765">MSMRFSVLASGSTGNAMYVETASQRLLIDAGLTGKKLDELFQKIDRNPKDIDALLVTHEHSDHIKGVGVFARKHQVPIYANAKTWKAMEKQLGQLSLDQKFEFGLETVKQFGDIEVESFGVSHDAAEPMFFVFRHEGKKLVLATDMGYVSERIKKTVAGADTYVFESNHDMNMLRVGRYPWNVKRRILSDLGHVSNEDAAMALTDVVEDKQANIYLAHLSLDNNMKELAHMTVKQVLEQEGHKVGETLRLYDTDPYHPTPLSIV</sequence>
<reference evidence="2 3" key="1">
    <citation type="submission" date="2017-07" db="EMBL/GenBank/DDBJ databases">
        <title>Isolation and whole genome analysis of endospore-forming bacteria from heroin.</title>
        <authorList>
            <person name="Kalinowski J."/>
            <person name="Ahrens B."/>
            <person name="Al-Dilaimi A."/>
            <person name="Winkler A."/>
            <person name="Wibberg D."/>
            <person name="Schleenbecker U."/>
            <person name="Ruckert C."/>
            <person name="Wolfel R."/>
            <person name="Grass G."/>
        </authorList>
    </citation>
    <scope>NUCLEOTIDE SEQUENCE [LARGE SCALE GENOMIC DNA]</scope>
    <source>
        <strain evidence="2 3">7539</strain>
    </source>
</reference>
<name>A0A268NUP7_SHOCL</name>
<evidence type="ECO:0000313" key="3">
    <source>
        <dbReference type="Proteomes" id="UP000216207"/>
    </source>
</evidence>
<dbReference type="PANTHER" id="PTHR47619">
    <property type="entry name" value="METALLO-HYDROLASE YYCJ-RELATED"/>
    <property type="match status" value="1"/>
</dbReference>
<dbReference type="AlphaFoldDB" id="A0A268NUP7"/>
<protein>
    <submittedName>
        <fullName evidence="2">MBL fold metallo-hydrolase</fullName>
    </submittedName>
</protein>
<proteinExistence type="predicted"/>
<dbReference type="EMBL" id="NPCC01000038">
    <property type="protein sequence ID" value="PAE87233.1"/>
    <property type="molecule type" value="Genomic_DNA"/>
</dbReference>
<dbReference type="GO" id="GO:0016787">
    <property type="term" value="F:hydrolase activity"/>
    <property type="evidence" value="ECO:0007669"/>
    <property type="project" value="UniProtKB-KW"/>
</dbReference>
<keyword evidence="2" id="KW-0378">Hydrolase</keyword>
<feature type="domain" description="Metallo-beta-lactamase" evidence="1">
    <location>
        <begin position="13"/>
        <end position="191"/>
    </location>
</feature>
<dbReference type="CDD" id="cd07733">
    <property type="entry name" value="YycJ-like_MBL-fold"/>
    <property type="match status" value="1"/>
</dbReference>
<dbReference type="InterPro" id="IPR036866">
    <property type="entry name" value="RibonucZ/Hydroxyglut_hydro"/>
</dbReference>
<gene>
    <name evidence="2" type="ORF">CHH72_19735</name>
</gene>
<dbReference type="RefSeq" id="WP_063608867.1">
    <property type="nucleotide sequence ID" value="NZ_BOQQ01000004.1"/>
</dbReference>
<organism evidence="2 3">
    <name type="scientific">Shouchella clausii</name>
    <name type="common">Alkalihalobacillus clausii</name>
    <dbReference type="NCBI Taxonomy" id="79880"/>
    <lineage>
        <taxon>Bacteria</taxon>
        <taxon>Bacillati</taxon>
        <taxon>Bacillota</taxon>
        <taxon>Bacilli</taxon>
        <taxon>Bacillales</taxon>
        <taxon>Bacillaceae</taxon>
        <taxon>Shouchella</taxon>
    </lineage>
</organism>
<dbReference type="Pfam" id="PF12706">
    <property type="entry name" value="Lactamase_B_2"/>
    <property type="match status" value="1"/>
</dbReference>
<dbReference type="Proteomes" id="UP000216207">
    <property type="component" value="Unassembled WGS sequence"/>
</dbReference>